<feature type="compositionally biased region" description="Basic and acidic residues" evidence="1">
    <location>
        <begin position="367"/>
        <end position="381"/>
    </location>
</feature>
<comment type="caution">
    <text evidence="2">The sequence shown here is derived from an EMBL/GenBank/DDBJ whole genome shotgun (WGS) entry which is preliminary data.</text>
</comment>
<reference evidence="2" key="1">
    <citation type="submission" date="2023-04" db="EMBL/GenBank/DDBJ databases">
        <title>Ambrosiozyma monospora NBRC 1965.</title>
        <authorList>
            <person name="Ichikawa N."/>
            <person name="Sato H."/>
            <person name="Tonouchi N."/>
        </authorList>
    </citation>
    <scope>NUCLEOTIDE SEQUENCE</scope>
    <source>
        <strain evidence="2">NBRC 1965</strain>
    </source>
</reference>
<proteinExistence type="predicted"/>
<accession>A0A9W6YYJ9</accession>
<evidence type="ECO:0000256" key="1">
    <source>
        <dbReference type="SAM" id="MobiDB-lite"/>
    </source>
</evidence>
<dbReference type="AlphaFoldDB" id="A0A9W6YYJ9"/>
<organism evidence="2 3">
    <name type="scientific">Ambrosiozyma monospora</name>
    <name type="common">Yeast</name>
    <name type="synonym">Endomycopsis monosporus</name>
    <dbReference type="NCBI Taxonomy" id="43982"/>
    <lineage>
        <taxon>Eukaryota</taxon>
        <taxon>Fungi</taxon>
        <taxon>Dikarya</taxon>
        <taxon>Ascomycota</taxon>
        <taxon>Saccharomycotina</taxon>
        <taxon>Pichiomycetes</taxon>
        <taxon>Pichiales</taxon>
        <taxon>Pichiaceae</taxon>
        <taxon>Ambrosiozyma</taxon>
    </lineage>
</organism>
<evidence type="ECO:0000313" key="2">
    <source>
        <dbReference type="EMBL" id="GMG36004.1"/>
    </source>
</evidence>
<keyword evidence="3" id="KW-1185">Reference proteome</keyword>
<feature type="region of interest" description="Disordered" evidence="1">
    <location>
        <begin position="367"/>
        <end position="390"/>
    </location>
</feature>
<gene>
    <name evidence="2" type="ORF">Amon01_000461000</name>
</gene>
<dbReference type="EMBL" id="BSXU01002275">
    <property type="protein sequence ID" value="GMG36004.1"/>
    <property type="molecule type" value="Genomic_DNA"/>
</dbReference>
<protein>
    <submittedName>
        <fullName evidence="2">Unnamed protein product</fullName>
    </submittedName>
</protein>
<feature type="region of interest" description="Disordered" evidence="1">
    <location>
        <begin position="123"/>
        <end position="148"/>
    </location>
</feature>
<dbReference type="Proteomes" id="UP001165063">
    <property type="component" value="Unassembled WGS sequence"/>
</dbReference>
<sequence>MLKLTSRIKTTAATKKTTTITRITHTLGSSTGYYFIRCYSQDMALSRIHPDIAELKLQLDDYDRYKSLIDNVSLSSSSLSSSSLNEVEDGKKLLNETVNDFQFTGLNLLDVLNKSVGSSRLNRQISVPDELKPKPTPTPNSISNASHPKDIDSLVHEGNFHSDLQEFIKLVQLCLQTNDSGSSLLKVLTKASQYTSTLPYQLSSLEISLMIQKLVKHHDQLMNAFMDELQFASRSVKDTQFSIKRRQIRDVYDNINRIFSDIENANIKSDTDSNGNDGTNLKLKLSILDYEWMLQMHMKQLHHKKAMELIERVEKMALEREDDSLKLTNKMWFHKIAIWTNSSELSFTVGKYNWKVHNTKDWSRFSSNKERITPGGTKEENGNEEDGGAVSGLGRDDADFGFKPTLDTLTVLKKYGESGYSVPVEGQIHGELNLIQGNELKVSNLTKLIAISLILPI</sequence>
<name>A0A9W6YYJ9_AMBMO</name>
<evidence type="ECO:0000313" key="3">
    <source>
        <dbReference type="Proteomes" id="UP001165063"/>
    </source>
</evidence>